<keyword evidence="3" id="KW-1185">Reference proteome</keyword>
<accession>A0A165PS63</accession>
<proteinExistence type="predicted"/>
<dbReference type="Pfam" id="PF12937">
    <property type="entry name" value="F-box-like"/>
    <property type="match status" value="1"/>
</dbReference>
<organism evidence="2 3">
    <name type="scientific">Exidia glandulosa HHB12029</name>
    <dbReference type="NCBI Taxonomy" id="1314781"/>
    <lineage>
        <taxon>Eukaryota</taxon>
        <taxon>Fungi</taxon>
        <taxon>Dikarya</taxon>
        <taxon>Basidiomycota</taxon>
        <taxon>Agaricomycotina</taxon>
        <taxon>Agaricomycetes</taxon>
        <taxon>Auriculariales</taxon>
        <taxon>Exidiaceae</taxon>
        <taxon>Exidia</taxon>
    </lineage>
</organism>
<gene>
    <name evidence="2" type="ORF">EXIGLDRAFT_759721</name>
</gene>
<dbReference type="OrthoDB" id="3332270at2759"/>
<evidence type="ECO:0000313" key="3">
    <source>
        <dbReference type="Proteomes" id="UP000077266"/>
    </source>
</evidence>
<dbReference type="Gene3D" id="1.20.1280.50">
    <property type="match status" value="1"/>
</dbReference>
<dbReference type="InParanoid" id="A0A165PS63"/>
<dbReference type="SUPFAM" id="SSF81383">
    <property type="entry name" value="F-box domain"/>
    <property type="match status" value="1"/>
</dbReference>
<dbReference type="InterPro" id="IPR001810">
    <property type="entry name" value="F-box_dom"/>
</dbReference>
<dbReference type="SMART" id="SM00256">
    <property type="entry name" value="FBOX"/>
    <property type="match status" value="1"/>
</dbReference>
<dbReference type="SUPFAM" id="SSF52047">
    <property type="entry name" value="RNI-like"/>
    <property type="match status" value="1"/>
</dbReference>
<dbReference type="PROSITE" id="PS50181">
    <property type="entry name" value="FBOX"/>
    <property type="match status" value="1"/>
</dbReference>
<evidence type="ECO:0000313" key="2">
    <source>
        <dbReference type="EMBL" id="KZW02596.1"/>
    </source>
</evidence>
<protein>
    <recommendedName>
        <fullName evidence="1">F-box domain-containing protein</fullName>
    </recommendedName>
</protein>
<dbReference type="InterPro" id="IPR036047">
    <property type="entry name" value="F-box-like_dom_sf"/>
</dbReference>
<dbReference type="Proteomes" id="UP000077266">
    <property type="component" value="Unassembled WGS sequence"/>
</dbReference>
<dbReference type="EMBL" id="KV425887">
    <property type="protein sequence ID" value="KZW02596.1"/>
    <property type="molecule type" value="Genomic_DNA"/>
</dbReference>
<evidence type="ECO:0000259" key="1">
    <source>
        <dbReference type="PROSITE" id="PS50181"/>
    </source>
</evidence>
<reference evidence="2 3" key="1">
    <citation type="journal article" date="2016" name="Mol. Biol. Evol.">
        <title>Comparative Genomics of Early-Diverging Mushroom-Forming Fungi Provides Insights into the Origins of Lignocellulose Decay Capabilities.</title>
        <authorList>
            <person name="Nagy L.G."/>
            <person name="Riley R."/>
            <person name="Tritt A."/>
            <person name="Adam C."/>
            <person name="Daum C."/>
            <person name="Floudas D."/>
            <person name="Sun H."/>
            <person name="Yadav J.S."/>
            <person name="Pangilinan J."/>
            <person name="Larsson K.H."/>
            <person name="Matsuura K."/>
            <person name="Barry K."/>
            <person name="Labutti K."/>
            <person name="Kuo R."/>
            <person name="Ohm R.A."/>
            <person name="Bhattacharya S.S."/>
            <person name="Shirouzu T."/>
            <person name="Yoshinaga Y."/>
            <person name="Martin F.M."/>
            <person name="Grigoriev I.V."/>
            <person name="Hibbett D.S."/>
        </authorList>
    </citation>
    <scope>NUCLEOTIDE SEQUENCE [LARGE SCALE GENOMIC DNA]</scope>
    <source>
        <strain evidence="2 3">HHB12029</strain>
    </source>
</reference>
<feature type="domain" description="F-box" evidence="1">
    <location>
        <begin position="66"/>
        <end position="114"/>
    </location>
</feature>
<name>A0A165PS63_EXIGL</name>
<dbReference type="AlphaFoldDB" id="A0A165PS63"/>
<sequence>MDEPGPRLLALLAQLADALDEEAQYITTTNHLRSHAEVTAFTIERVRSHLNVALGTYARKQNEHAQTLTARLPAELLCEVFRHLCLRDRIAASHVSHRWRKVSLDAAALLWAEIKSYDQHPGVLSERLARVPPGVPLTLAAYIRRKGAEDLLHALETRMCDFRALHLRSLGDYLPSDIPPWIAALSHEAPHVERFSLVCNELSGALQSGGLRLLGHCAPRLRRVKFYGAADVLHAWPPARNVHSLLFSQRGFTSAQEIRIILDNFVNIQELALEFDDWNVNATATQLALPESLRLLVMSVEYGLDTRDILRTLGHASPATFAVCGTSGSISPRDVLGVVSDVIRAGEPLEAVKQLLAVQDTESALKDNNVVVRASRLPGGKTRWFTDVQLLVCVTALETFVHLTDLTLSETLLTSALAYGSYVIPNLTTLVLALLPPAMQAQWGQRSAFLMVPDREPPLACPALETLVLAGHPQTTLAPGMVSFLLQSYITVQQPVLGLCGVVLLEDDISQVIEMLNHICNVRQYARHDLDLYDARNEAYFQELLSWHPRIQ</sequence>